<feature type="region of interest" description="Disordered" evidence="1">
    <location>
        <begin position="459"/>
        <end position="479"/>
    </location>
</feature>
<dbReference type="OrthoDB" id="1293114at2759"/>
<evidence type="ECO:0000256" key="1">
    <source>
        <dbReference type="SAM" id="MobiDB-lite"/>
    </source>
</evidence>
<dbReference type="SMART" id="SM00735">
    <property type="entry name" value="ZM"/>
    <property type="match status" value="1"/>
</dbReference>
<feature type="compositionally biased region" description="Polar residues" evidence="1">
    <location>
        <begin position="470"/>
        <end position="479"/>
    </location>
</feature>
<feature type="compositionally biased region" description="Low complexity" evidence="1">
    <location>
        <begin position="328"/>
        <end position="355"/>
    </location>
</feature>
<evidence type="ECO:0000313" key="3">
    <source>
        <dbReference type="EMBL" id="CAH0729411.1"/>
    </source>
</evidence>
<feature type="compositionally biased region" description="Polar residues" evidence="1">
    <location>
        <begin position="376"/>
        <end position="387"/>
    </location>
</feature>
<dbReference type="EMBL" id="OV170228">
    <property type="protein sequence ID" value="CAH0729411.1"/>
    <property type="molecule type" value="Genomic_DNA"/>
</dbReference>
<gene>
    <name evidence="3" type="ORF">BINO364_LOCUS14497</name>
</gene>
<evidence type="ECO:0000313" key="4">
    <source>
        <dbReference type="Proteomes" id="UP000838878"/>
    </source>
</evidence>
<keyword evidence="4" id="KW-1185">Reference proteome</keyword>
<dbReference type="Proteomes" id="UP000838878">
    <property type="component" value="Chromosome 8"/>
</dbReference>
<dbReference type="InterPro" id="IPR006643">
    <property type="entry name" value="Zasp-like_motif"/>
</dbReference>
<feature type="compositionally biased region" description="Low complexity" evidence="1">
    <location>
        <begin position="220"/>
        <end position="269"/>
    </location>
</feature>
<feature type="compositionally biased region" description="Polar residues" evidence="1">
    <location>
        <begin position="204"/>
        <end position="219"/>
    </location>
</feature>
<dbReference type="Pfam" id="PF15936">
    <property type="entry name" value="DUF4749"/>
    <property type="match status" value="1"/>
</dbReference>
<feature type="domain" description="Zasp-like motif" evidence="2">
    <location>
        <begin position="120"/>
        <end position="145"/>
    </location>
</feature>
<reference evidence="3" key="1">
    <citation type="submission" date="2021-12" db="EMBL/GenBank/DDBJ databases">
        <authorList>
            <person name="Martin H S."/>
        </authorList>
    </citation>
    <scope>NUCLEOTIDE SEQUENCE</scope>
</reference>
<sequence>MHRLQVVAPLEEIVDVNLSQANLLISNPFKILPLQGGFAAETFDCHSSLQSLVHGSLSSRTALLSGRFYFTGDTVSSRALARRRLPAYPPSVRVRHRRRSHEPLRRTSATNDFKMASGPKIVHKQFNSPIGLYSQQNIQETLNKHLQNLDNGTVGIDFNNPVSDKPANLANSAVLRMLEEEERNRKGYPSQKKVVWPPAPETNGYHQSQQQSPAFYNNAQHSPSHQKYSQQQQQSQQQFSPQPQQYPSQVQPQEQYPQSYSADQSQSAYCEGRRQEASGLSKLIPVGPGASASPVAPSYRQGPLSPSAQPYRQQQSRWAPVPAPTSPQPSSQKPQYSQPQYSPQGQGQYSPQPQYTEPLYQPPQRVFEPPPATITLRPQQPIHQQPSPVFASQPATASYKGGINMRGDQKWPPQSVKEAVAAENEARRQLAKGPACRPRKVRKDYSSFFSQHALNHSYTSYRVPPGTQHFEYQSGRSSY</sequence>
<feature type="region of interest" description="Disordered" evidence="1">
    <location>
        <begin position="180"/>
        <end position="438"/>
    </location>
</feature>
<dbReference type="AlphaFoldDB" id="A0A8J9UZL7"/>
<protein>
    <recommendedName>
        <fullName evidence="2">Zasp-like motif domain-containing protein</fullName>
    </recommendedName>
</protein>
<accession>A0A8J9UZL7</accession>
<feature type="non-terminal residue" evidence="3">
    <location>
        <position position="479"/>
    </location>
</feature>
<organism evidence="3 4">
    <name type="scientific">Brenthis ino</name>
    <name type="common">lesser marbled fritillary</name>
    <dbReference type="NCBI Taxonomy" id="405034"/>
    <lineage>
        <taxon>Eukaryota</taxon>
        <taxon>Metazoa</taxon>
        <taxon>Ecdysozoa</taxon>
        <taxon>Arthropoda</taxon>
        <taxon>Hexapoda</taxon>
        <taxon>Insecta</taxon>
        <taxon>Pterygota</taxon>
        <taxon>Neoptera</taxon>
        <taxon>Endopterygota</taxon>
        <taxon>Lepidoptera</taxon>
        <taxon>Glossata</taxon>
        <taxon>Ditrysia</taxon>
        <taxon>Papilionoidea</taxon>
        <taxon>Nymphalidae</taxon>
        <taxon>Heliconiinae</taxon>
        <taxon>Argynnini</taxon>
        <taxon>Brenthis</taxon>
    </lineage>
</organism>
<proteinExistence type="predicted"/>
<dbReference type="InterPro" id="IPR031847">
    <property type="entry name" value="PDLI1-4/Zasp-like_mid"/>
</dbReference>
<feature type="compositionally biased region" description="Polar residues" evidence="1">
    <location>
        <begin position="304"/>
        <end position="317"/>
    </location>
</feature>
<evidence type="ECO:0000259" key="2">
    <source>
        <dbReference type="SMART" id="SM00735"/>
    </source>
</evidence>
<name>A0A8J9UZL7_9NEOP</name>